<dbReference type="PANTHER" id="PTHR19297">
    <property type="entry name" value="GLYCOSYLTRANSFERASE 14 FAMILY MEMBER"/>
    <property type="match status" value="1"/>
</dbReference>
<comment type="caution">
    <text evidence="11">The sequence shown here is derived from an EMBL/GenBank/DDBJ whole genome shotgun (WGS) entry which is preliminary data.</text>
</comment>
<evidence type="ECO:0000256" key="9">
    <source>
        <dbReference type="ARBA" id="ARBA00023180"/>
    </source>
</evidence>
<comment type="subcellular location">
    <subcellularLocation>
        <location evidence="1">Membrane</location>
        <topology evidence="1">Single-pass type II membrane protein</topology>
    </subcellularLocation>
</comment>
<proteinExistence type="inferred from homology"/>
<dbReference type="AlphaFoldDB" id="A0A2T7Q0A4"/>
<evidence type="ECO:0000256" key="10">
    <source>
        <dbReference type="ARBA" id="ARBA00038150"/>
    </source>
</evidence>
<evidence type="ECO:0008006" key="13">
    <source>
        <dbReference type="Google" id="ProtNLM"/>
    </source>
</evidence>
<reference evidence="11 12" key="1">
    <citation type="submission" date="2018-04" db="EMBL/GenBank/DDBJ databases">
        <title>The genome of golden apple snail Pomacea canaliculata provides insight into stress tolerance and invasive adaptation.</title>
        <authorList>
            <person name="Liu C."/>
            <person name="Liu B."/>
            <person name="Ren Y."/>
            <person name="Zhang Y."/>
            <person name="Wang H."/>
            <person name="Li S."/>
            <person name="Jiang F."/>
            <person name="Yin L."/>
            <person name="Zhang G."/>
            <person name="Qian W."/>
            <person name="Fan W."/>
        </authorList>
    </citation>
    <scope>NUCLEOTIDE SEQUENCE [LARGE SCALE GENOMIC DNA]</scope>
    <source>
        <strain evidence="11">SZHN2017</strain>
        <tissue evidence="11">Muscle</tissue>
    </source>
</reference>
<dbReference type="Pfam" id="PF02485">
    <property type="entry name" value="Branch"/>
    <property type="match status" value="1"/>
</dbReference>
<evidence type="ECO:0000313" key="12">
    <source>
        <dbReference type="Proteomes" id="UP000245119"/>
    </source>
</evidence>
<sequence>MLNRICGFVCKDRRPPEQAVGMKHVPQVLEMEKLDRAGYLPCRLHSPPASLVRPRATGAEQDWGEHSQLQTSYPQLGGEIVSKKPSVTVKDPIRFVSADDVGLRGLQNYDCVRAIEGFPLSSKDFGENSVPRIWDEDFIRLTSNCENFRKRFGYERYGQVSKEELDFPLAFNVLLYKDVDQLHMLLRAIYRPHNVYCLHVDGYANASVYKATAALANCLDNVFLTSKRENITYSGFTRLQADINCMQDHMTWKAEKQGVKTNSKIPWRYLINLPSQQFPLKTNAELVKILTIYNGSNDVEGITAFQVLEERFTLKHVYKWDPKTQRKMIVRTKERLEPPPYNATVVKGSAYGVFSRDFVHFVLHDEHAKALLNWTRHVYSPDEFYWSILHHNPSLGTPGAYHGRPDKKPWLAVYASWPPRDLCVSGKVVRGICIFGVGRPAPDHGAQGALRQQVLHGLPANHTALSRPVAVQQDYLLPSVKHFLL</sequence>
<accession>A0A2T7Q0A4</accession>
<keyword evidence="3" id="KW-0328">Glycosyltransferase</keyword>
<evidence type="ECO:0000256" key="7">
    <source>
        <dbReference type="ARBA" id="ARBA00022989"/>
    </source>
</evidence>
<keyword evidence="7" id="KW-1133">Transmembrane helix</keyword>
<keyword evidence="8" id="KW-0472">Membrane</keyword>
<dbReference type="PANTHER" id="PTHR19297:SF181">
    <property type="entry name" value="PROTEIN XYLOSYLTRANSFERASE"/>
    <property type="match status" value="1"/>
</dbReference>
<keyword evidence="9" id="KW-0325">Glycoprotein</keyword>
<keyword evidence="5" id="KW-0812">Transmembrane</keyword>
<keyword evidence="4" id="KW-0808">Transferase</keyword>
<protein>
    <recommendedName>
        <fullName evidence="13">Protein xylosyltransferase</fullName>
    </recommendedName>
</protein>
<organism evidence="11 12">
    <name type="scientific">Pomacea canaliculata</name>
    <name type="common">Golden apple snail</name>
    <dbReference type="NCBI Taxonomy" id="400727"/>
    <lineage>
        <taxon>Eukaryota</taxon>
        <taxon>Metazoa</taxon>
        <taxon>Spiralia</taxon>
        <taxon>Lophotrochozoa</taxon>
        <taxon>Mollusca</taxon>
        <taxon>Gastropoda</taxon>
        <taxon>Caenogastropoda</taxon>
        <taxon>Architaenioglossa</taxon>
        <taxon>Ampullarioidea</taxon>
        <taxon>Ampullariidae</taxon>
        <taxon>Pomacea</taxon>
    </lineage>
</organism>
<dbReference type="GO" id="GO:0016020">
    <property type="term" value="C:membrane"/>
    <property type="evidence" value="ECO:0007669"/>
    <property type="project" value="UniProtKB-SubCell"/>
</dbReference>
<keyword evidence="12" id="KW-1185">Reference proteome</keyword>
<dbReference type="GO" id="GO:0008375">
    <property type="term" value="F:acetylglucosaminyltransferase activity"/>
    <property type="evidence" value="ECO:0007669"/>
    <property type="project" value="TreeGrafter"/>
</dbReference>
<dbReference type="InterPro" id="IPR003406">
    <property type="entry name" value="Glyco_trans_14"/>
</dbReference>
<evidence type="ECO:0000256" key="6">
    <source>
        <dbReference type="ARBA" id="ARBA00022968"/>
    </source>
</evidence>
<evidence type="ECO:0000256" key="5">
    <source>
        <dbReference type="ARBA" id="ARBA00022692"/>
    </source>
</evidence>
<dbReference type="EMBL" id="PZQS01000001">
    <property type="protein sequence ID" value="PVD39101.1"/>
    <property type="molecule type" value="Genomic_DNA"/>
</dbReference>
<comment type="similarity">
    <text evidence="10">Belongs to the glycosyltransferase 14 family.</text>
</comment>
<dbReference type="OrthoDB" id="2019572at2759"/>
<dbReference type="STRING" id="400727.A0A2T7Q0A4"/>
<gene>
    <name evidence="11" type="ORF">C0Q70_01729</name>
</gene>
<evidence type="ECO:0000256" key="4">
    <source>
        <dbReference type="ARBA" id="ARBA00022679"/>
    </source>
</evidence>
<evidence type="ECO:0000256" key="3">
    <source>
        <dbReference type="ARBA" id="ARBA00022676"/>
    </source>
</evidence>
<keyword evidence="6" id="KW-0735">Signal-anchor</keyword>
<evidence type="ECO:0000256" key="8">
    <source>
        <dbReference type="ARBA" id="ARBA00023136"/>
    </source>
</evidence>
<evidence type="ECO:0000256" key="2">
    <source>
        <dbReference type="ARBA" id="ARBA00004922"/>
    </source>
</evidence>
<dbReference type="Proteomes" id="UP000245119">
    <property type="component" value="Linkage Group LG1"/>
</dbReference>
<evidence type="ECO:0000313" key="11">
    <source>
        <dbReference type="EMBL" id="PVD39101.1"/>
    </source>
</evidence>
<evidence type="ECO:0000256" key="1">
    <source>
        <dbReference type="ARBA" id="ARBA00004606"/>
    </source>
</evidence>
<comment type="pathway">
    <text evidence="2">Protein modification; protein glycosylation.</text>
</comment>
<name>A0A2T7Q0A4_POMCA</name>